<gene>
    <name evidence="1" type="ORF">OS493_032272</name>
</gene>
<organism evidence="1 2">
    <name type="scientific">Desmophyllum pertusum</name>
    <dbReference type="NCBI Taxonomy" id="174260"/>
    <lineage>
        <taxon>Eukaryota</taxon>
        <taxon>Metazoa</taxon>
        <taxon>Cnidaria</taxon>
        <taxon>Anthozoa</taxon>
        <taxon>Hexacorallia</taxon>
        <taxon>Scleractinia</taxon>
        <taxon>Caryophylliina</taxon>
        <taxon>Caryophylliidae</taxon>
        <taxon>Desmophyllum</taxon>
    </lineage>
</organism>
<keyword evidence="2" id="KW-1185">Reference proteome</keyword>
<evidence type="ECO:0000313" key="2">
    <source>
        <dbReference type="Proteomes" id="UP001163046"/>
    </source>
</evidence>
<dbReference type="AlphaFoldDB" id="A0A9W9Z8L4"/>
<proteinExistence type="predicted"/>
<sequence>MSSPKNAVTQWTSATISLLQTTKRVNRKTIIASNNKANEFSVTVTILPSLSTFFVAKTQIHDFENSALSTNVPPESLATKYSSLNIPNDLFSAKEIKEHSLAVSSNTSVMTPEMASTTSTSVTGNGIILPPSSVDKRYLSTSQTGDNFNADNSQGAFTKSAFSDVHRERLKSAQTAQFSSSNSILGRLAQLVIVLPSLMMVADCLQRDQLR</sequence>
<name>A0A9W9Z8L4_9CNID</name>
<dbReference type="Proteomes" id="UP001163046">
    <property type="component" value="Unassembled WGS sequence"/>
</dbReference>
<accession>A0A9W9Z8L4</accession>
<protein>
    <submittedName>
        <fullName evidence="1">Uncharacterized protein</fullName>
    </submittedName>
</protein>
<dbReference type="EMBL" id="MU826389">
    <property type="protein sequence ID" value="KAJ7376810.1"/>
    <property type="molecule type" value="Genomic_DNA"/>
</dbReference>
<comment type="caution">
    <text evidence="1">The sequence shown here is derived from an EMBL/GenBank/DDBJ whole genome shotgun (WGS) entry which is preliminary data.</text>
</comment>
<evidence type="ECO:0000313" key="1">
    <source>
        <dbReference type="EMBL" id="KAJ7376810.1"/>
    </source>
</evidence>
<reference evidence="1" key="1">
    <citation type="submission" date="2023-01" db="EMBL/GenBank/DDBJ databases">
        <title>Genome assembly of the deep-sea coral Lophelia pertusa.</title>
        <authorList>
            <person name="Herrera S."/>
            <person name="Cordes E."/>
        </authorList>
    </citation>
    <scope>NUCLEOTIDE SEQUENCE</scope>
    <source>
        <strain evidence="1">USNM1676648</strain>
        <tissue evidence="1">Polyp</tissue>
    </source>
</reference>